<organism evidence="1 2">
    <name type="scientific">Teichococcus aerophilus</name>
    <dbReference type="NCBI Taxonomy" id="1224513"/>
    <lineage>
        <taxon>Bacteria</taxon>
        <taxon>Pseudomonadati</taxon>
        <taxon>Pseudomonadota</taxon>
        <taxon>Alphaproteobacteria</taxon>
        <taxon>Acetobacterales</taxon>
        <taxon>Roseomonadaceae</taxon>
        <taxon>Roseomonas</taxon>
    </lineage>
</organism>
<dbReference type="Proteomes" id="UP000626026">
    <property type="component" value="Unassembled WGS sequence"/>
</dbReference>
<dbReference type="RefSeq" id="WP_187784368.1">
    <property type="nucleotide sequence ID" value="NZ_JACTVA010000014.1"/>
</dbReference>
<comment type="caution">
    <text evidence="1">The sequence shown here is derived from an EMBL/GenBank/DDBJ whole genome shotgun (WGS) entry which is preliminary data.</text>
</comment>
<gene>
    <name evidence="1" type="ORF">IBL26_10190</name>
</gene>
<protein>
    <submittedName>
        <fullName evidence="1">Uncharacterized protein</fullName>
    </submittedName>
</protein>
<reference evidence="1 2" key="1">
    <citation type="journal article" date="2013" name="Int. J. Syst. Evol. Microbiol.">
        <title>Roseomonas aerophila sp. nov., isolated from air.</title>
        <authorList>
            <person name="Kim S.J."/>
            <person name="Weon H.Y."/>
            <person name="Ahn J.H."/>
            <person name="Hong S.B."/>
            <person name="Seok S.J."/>
            <person name="Whang K.S."/>
            <person name="Kwon S.W."/>
        </authorList>
    </citation>
    <scope>NUCLEOTIDE SEQUENCE [LARGE SCALE GENOMIC DNA]</scope>
    <source>
        <strain evidence="1 2">NBRC 108923</strain>
    </source>
</reference>
<evidence type="ECO:0000313" key="2">
    <source>
        <dbReference type="Proteomes" id="UP000626026"/>
    </source>
</evidence>
<proteinExistence type="predicted"/>
<accession>A0ABR7RLL5</accession>
<dbReference type="EMBL" id="JACTVA010000014">
    <property type="protein sequence ID" value="MBC9207204.1"/>
    <property type="molecule type" value="Genomic_DNA"/>
</dbReference>
<dbReference type="InterPro" id="IPR011008">
    <property type="entry name" value="Dimeric_a/b-barrel"/>
</dbReference>
<evidence type="ECO:0000313" key="1">
    <source>
        <dbReference type="EMBL" id="MBC9207204.1"/>
    </source>
</evidence>
<name>A0ABR7RLL5_9PROT</name>
<sequence>MTAPSFLALWNGVQPGRQDEYENWHSTEHMPERLGTPGFLAARRYRAATGDDYFTLYEMETLAALDSAAYAALMHQPTSWSLRMRQAMTGFRRLPCLPAWHCRTGLGGTLVTLRLDLPADAALETLRPILEEALHQGAVFGAVLGGSDAAGKPYPVFPDAPVPGVECLLLLEGSEAAGPLALAQRCAAALAQDATPQIWRLLQSLRRSELPDPTLARQPSRDDLMRRWLPG</sequence>
<keyword evidence="2" id="KW-1185">Reference proteome</keyword>
<dbReference type="SUPFAM" id="SSF54909">
    <property type="entry name" value="Dimeric alpha+beta barrel"/>
    <property type="match status" value="1"/>
</dbReference>